<keyword evidence="13" id="KW-1185">Reference proteome</keyword>
<dbReference type="InterPro" id="IPR027312">
    <property type="entry name" value="Sda1"/>
</dbReference>
<dbReference type="Pfam" id="PF05285">
    <property type="entry name" value="SDA1_dom"/>
    <property type="match status" value="1"/>
</dbReference>
<feature type="domain" description="SDA1 N-terminal" evidence="10">
    <location>
        <begin position="62"/>
        <end position="136"/>
    </location>
</feature>
<name>A0A8C9L644_PAVCR</name>
<dbReference type="GO" id="GO:0000055">
    <property type="term" value="P:ribosomal large subunit export from nucleus"/>
    <property type="evidence" value="ECO:0007669"/>
    <property type="project" value="UniProtKB-UniRule"/>
</dbReference>
<evidence type="ECO:0000259" key="9">
    <source>
        <dbReference type="Pfam" id="PF05285"/>
    </source>
</evidence>
<feature type="domain" description="SDA1 N-terminal" evidence="10">
    <location>
        <begin position="199"/>
        <end position="330"/>
    </location>
</feature>
<evidence type="ECO:0000256" key="7">
    <source>
        <dbReference type="RuleBase" id="RU365057"/>
    </source>
</evidence>
<evidence type="ECO:0000256" key="6">
    <source>
        <dbReference type="ARBA" id="ARBA00023242"/>
    </source>
</evidence>
<dbReference type="Ensembl" id="ENSPSTT00000004575.1">
    <property type="protein sequence ID" value="ENSPSTP00000004353.1"/>
    <property type="gene ID" value="ENSPSTG00000003037.1"/>
</dbReference>
<dbReference type="GO" id="GO:0042273">
    <property type="term" value="P:ribosomal large subunit biogenesis"/>
    <property type="evidence" value="ECO:0007669"/>
    <property type="project" value="UniProtKB-UniRule"/>
</dbReference>
<evidence type="ECO:0000256" key="8">
    <source>
        <dbReference type="SAM" id="MobiDB-lite"/>
    </source>
</evidence>
<reference evidence="12" key="1">
    <citation type="submission" date="2025-08" db="UniProtKB">
        <authorList>
            <consortium name="Ensembl"/>
        </authorList>
    </citation>
    <scope>IDENTIFICATION</scope>
</reference>
<keyword evidence="4 7" id="KW-0690">Ribosome biogenesis</keyword>
<keyword evidence="6 7" id="KW-0539">Nucleus</keyword>
<proteinExistence type="inferred from homology"/>
<dbReference type="Pfam" id="PF08158">
    <property type="entry name" value="SDA1_HEAT"/>
    <property type="match status" value="2"/>
</dbReference>
<dbReference type="Pfam" id="PF21638">
    <property type="entry name" value="SDA1_C"/>
    <property type="match status" value="1"/>
</dbReference>
<dbReference type="GO" id="GO:0005730">
    <property type="term" value="C:nucleolus"/>
    <property type="evidence" value="ECO:0007669"/>
    <property type="project" value="UniProtKB-SubCell"/>
</dbReference>
<dbReference type="AlphaFoldDB" id="A0A8C9L644"/>
<evidence type="ECO:0000256" key="5">
    <source>
        <dbReference type="ARBA" id="ARBA00022927"/>
    </source>
</evidence>
<feature type="region of interest" description="Disordered" evidence="8">
    <location>
        <begin position="391"/>
        <end position="431"/>
    </location>
</feature>
<dbReference type="InterPro" id="IPR016024">
    <property type="entry name" value="ARM-type_fold"/>
</dbReference>
<dbReference type="InterPro" id="IPR012977">
    <property type="entry name" value="SDA1_N"/>
</dbReference>
<dbReference type="InterPro" id="IPR007949">
    <property type="entry name" value="SDA1_MD"/>
</dbReference>
<comment type="subcellular location">
    <subcellularLocation>
        <location evidence="7">Nucleus</location>
        <location evidence="7">Nucleolus</location>
    </subcellularLocation>
</comment>
<evidence type="ECO:0000259" key="10">
    <source>
        <dbReference type="Pfam" id="PF08158"/>
    </source>
</evidence>
<dbReference type="Proteomes" id="UP000694428">
    <property type="component" value="Unplaced"/>
</dbReference>
<comment type="function">
    <text evidence="1 7">Required for 60S pre-ribosomal subunits export to the cytoplasm.</text>
</comment>
<evidence type="ECO:0000256" key="2">
    <source>
        <dbReference type="ARBA" id="ARBA00005783"/>
    </source>
</evidence>
<dbReference type="GO" id="GO:0015031">
    <property type="term" value="P:protein transport"/>
    <property type="evidence" value="ECO:0007669"/>
    <property type="project" value="UniProtKB-KW"/>
</dbReference>
<dbReference type="SUPFAM" id="SSF48371">
    <property type="entry name" value="ARM repeat"/>
    <property type="match status" value="1"/>
</dbReference>
<evidence type="ECO:0000256" key="4">
    <source>
        <dbReference type="ARBA" id="ARBA00022517"/>
    </source>
</evidence>
<protein>
    <recommendedName>
        <fullName evidence="7">Protein SDA1</fullName>
    </recommendedName>
</protein>
<keyword evidence="3 7" id="KW-0813">Transport</keyword>
<evidence type="ECO:0000313" key="13">
    <source>
        <dbReference type="Proteomes" id="UP000694428"/>
    </source>
</evidence>
<accession>A0A8C9L644</accession>
<evidence type="ECO:0000313" key="12">
    <source>
        <dbReference type="Ensembl" id="ENSPSTP00000004353.1"/>
    </source>
</evidence>
<reference evidence="12" key="2">
    <citation type="submission" date="2025-09" db="UniProtKB">
        <authorList>
            <consortium name="Ensembl"/>
        </authorList>
    </citation>
    <scope>IDENTIFICATION</scope>
</reference>
<sequence length="595" mass="69007">MSGRQGNKLPSNLPQLQNLIKRDPTSYTEEFLQQYHHYQSHVEIFTFQPDKPNKELAELVMFLAQVAQCYPEQMANFPQQLKELLSYHHTVLDADLRMTFCKALMLLRNKNLINATSLLELFFQLLRCHDKLLRKVSCGYKNWSCLPLGFDRLNRVLVAGLKFFLGKDEDENQESDSDSEVIKFSQLVVHLTEVFNLLPVDFAEKLLKQLENCKERFEVKMMLMDLISRLVGIHELFLFNFYPFIQRFLQPHQREVTKILLFAAHASHQLVPPEIIQSVLMTIANNFVTDKNSGEVMTVGINAIKEITARCPLAMTEDLLHDLAHYKTHKNKNVMMSARTLIHLFRSLNPEMLQKKYRGKPTEASVEARIHEYGELDAKDYIPGAEVLEVENQEEKGGNQEEDGWESASMSEEDDGEDGEWIDVHHSSDEEQQEVVKKIKSMPIEERKAKAAAVSTSRLLTQEDFHRIRLAQLSREINSAPGKAAKRKNIEIDDEEESRGELLSLRDIEHLHKKPKSDKETRLATAMAGKTNRKEFVKKKKRLNPFASSTNKEKKKQKNFMMMRYSHNVRTKNKRSFREKQVILNIFIKSRYACA</sequence>
<dbReference type="PANTHER" id="PTHR12730:SF0">
    <property type="entry name" value="PROTEIN SDA1 HOMOLOG"/>
    <property type="match status" value="1"/>
</dbReference>
<dbReference type="PANTHER" id="PTHR12730">
    <property type="entry name" value="HSDA/SDA1-RELATED"/>
    <property type="match status" value="1"/>
</dbReference>
<evidence type="ECO:0000259" key="11">
    <source>
        <dbReference type="Pfam" id="PF21638"/>
    </source>
</evidence>
<feature type="domain" description="SDA1 C-terminal" evidence="11">
    <location>
        <begin position="548"/>
        <end position="584"/>
    </location>
</feature>
<organism evidence="12 13">
    <name type="scientific">Pavo cristatus</name>
    <name type="common">Indian peafowl</name>
    <name type="synonym">Blue peafowl</name>
    <dbReference type="NCBI Taxonomy" id="9049"/>
    <lineage>
        <taxon>Eukaryota</taxon>
        <taxon>Metazoa</taxon>
        <taxon>Chordata</taxon>
        <taxon>Craniata</taxon>
        <taxon>Vertebrata</taxon>
        <taxon>Euteleostomi</taxon>
        <taxon>Archelosauria</taxon>
        <taxon>Archosauria</taxon>
        <taxon>Dinosauria</taxon>
        <taxon>Saurischia</taxon>
        <taxon>Theropoda</taxon>
        <taxon>Coelurosauria</taxon>
        <taxon>Aves</taxon>
        <taxon>Neognathae</taxon>
        <taxon>Galloanserae</taxon>
        <taxon>Galliformes</taxon>
        <taxon>Phasianidae</taxon>
        <taxon>Phasianinae</taxon>
        <taxon>Pavo</taxon>
    </lineage>
</organism>
<evidence type="ECO:0000256" key="1">
    <source>
        <dbReference type="ARBA" id="ARBA00003823"/>
    </source>
</evidence>
<dbReference type="InterPro" id="IPR048292">
    <property type="entry name" value="SDA1_C"/>
</dbReference>
<comment type="similarity">
    <text evidence="2 7">Belongs to the SDA1 family.</text>
</comment>
<feature type="compositionally biased region" description="Acidic residues" evidence="8">
    <location>
        <begin position="400"/>
        <end position="421"/>
    </location>
</feature>
<evidence type="ECO:0000256" key="3">
    <source>
        <dbReference type="ARBA" id="ARBA00022448"/>
    </source>
</evidence>
<feature type="compositionally biased region" description="Basic and acidic residues" evidence="8">
    <location>
        <begin position="422"/>
        <end position="431"/>
    </location>
</feature>
<keyword evidence="5 7" id="KW-0653">Protein transport</keyword>
<feature type="domain" description="SDA1 middle" evidence="9">
    <location>
        <begin position="393"/>
        <end position="529"/>
    </location>
</feature>